<name>A0ACD3SS29_9BURK</name>
<protein>
    <submittedName>
        <fullName evidence="1">DMT family transporter</fullName>
    </submittedName>
</protein>
<evidence type="ECO:0000313" key="2">
    <source>
        <dbReference type="Proteomes" id="UP000004277"/>
    </source>
</evidence>
<reference evidence="1" key="1">
    <citation type="submission" date="2019-05" db="EMBL/GenBank/DDBJ databases">
        <title>Revised genome assembly of Burkholderiaceae (previously Ralstonia) sp. PBA.</title>
        <authorList>
            <person name="Gan H.M."/>
        </authorList>
    </citation>
    <scope>NUCLEOTIDE SEQUENCE</scope>
    <source>
        <strain evidence="1">PBA</strain>
    </source>
</reference>
<comment type="caution">
    <text evidence="1">The sequence shown here is derived from an EMBL/GenBank/DDBJ whole genome shotgun (WGS) entry which is preliminary data.</text>
</comment>
<keyword evidence="2" id="KW-1185">Reference proteome</keyword>
<dbReference type="EMBL" id="AKCV02000015">
    <property type="protein sequence ID" value="TMS58937.1"/>
    <property type="molecule type" value="Genomic_DNA"/>
</dbReference>
<accession>A0ACD3SS29</accession>
<gene>
    <name evidence="1" type="ORF">MW7_006830</name>
</gene>
<proteinExistence type="predicted"/>
<dbReference type="Proteomes" id="UP000004277">
    <property type="component" value="Unassembled WGS sequence"/>
</dbReference>
<sequence>MAVLGAILFSAKAILAKLMYRHGVDAMLVMALRMIMSVPFFFLIGWWQARKLAPLSWADRGRIVVLGMIGYYLSSFLDFLGLQYITAALERLILYLTPSFVLLLSVVFLKRSISRRQLVSLAIAYAGIVLVLSHDLEIAGSNVWLGTVLVTASAVFYAIYLIASGEAVKRIGALRLVAYAMCVSTVPSVLQFLLLRPAGQLLTQPLPVYWLSFLNAVMCTVLPVTMTMVAVARIGAPLASQAGLIGPVSTLLLGFWLLGEPITTWQLAGGALVMVGMYLLTSVPRAARQA</sequence>
<evidence type="ECO:0000313" key="1">
    <source>
        <dbReference type="EMBL" id="TMS58937.1"/>
    </source>
</evidence>
<organism evidence="1 2">
    <name type="scientific">Imbroritus primus</name>
    <dbReference type="NCBI Taxonomy" id="3058603"/>
    <lineage>
        <taxon>Bacteria</taxon>
        <taxon>Pseudomonadati</taxon>
        <taxon>Pseudomonadota</taxon>
        <taxon>Betaproteobacteria</taxon>
        <taxon>Burkholderiales</taxon>
        <taxon>Burkholderiaceae</taxon>
        <taxon>Imbroritus</taxon>
    </lineage>
</organism>